<accession>A0A645GMG5</accession>
<sequence>MIVFNHPEHFLDVVTVVGKPRHELVQRVDNILVHDKVGNGMGIITKLDKRDPPVSVRLNVPVSAWQGLIIHGGLGALFRSLLPDQIRDLRIAPNFEPCCRVAGGVVVAINPNEVEQLFLDCRPVIDRHTGQRIDIPVIKFPGVVIHPVRKPRTAGVGSIGPELLDNLRPLCTHGIIDRFQRTVVSLPGIVGRKIKLRRY</sequence>
<protein>
    <submittedName>
        <fullName evidence="1">Uncharacterized protein</fullName>
    </submittedName>
</protein>
<dbReference type="AlphaFoldDB" id="A0A645GMG5"/>
<comment type="caution">
    <text evidence="1">The sequence shown here is derived from an EMBL/GenBank/DDBJ whole genome shotgun (WGS) entry which is preliminary data.</text>
</comment>
<gene>
    <name evidence="1" type="ORF">SDC9_175570</name>
</gene>
<dbReference type="EMBL" id="VSSQ01078294">
    <property type="protein sequence ID" value="MPN28131.1"/>
    <property type="molecule type" value="Genomic_DNA"/>
</dbReference>
<name>A0A645GMG5_9ZZZZ</name>
<reference evidence="1" key="1">
    <citation type="submission" date="2019-08" db="EMBL/GenBank/DDBJ databases">
        <authorList>
            <person name="Kucharzyk K."/>
            <person name="Murdoch R.W."/>
            <person name="Higgins S."/>
            <person name="Loffler F."/>
        </authorList>
    </citation>
    <scope>NUCLEOTIDE SEQUENCE</scope>
</reference>
<proteinExistence type="predicted"/>
<evidence type="ECO:0000313" key="1">
    <source>
        <dbReference type="EMBL" id="MPN28131.1"/>
    </source>
</evidence>
<organism evidence="1">
    <name type="scientific">bioreactor metagenome</name>
    <dbReference type="NCBI Taxonomy" id="1076179"/>
    <lineage>
        <taxon>unclassified sequences</taxon>
        <taxon>metagenomes</taxon>
        <taxon>ecological metagenomes</taxon>
    </lineage>
</organism>